<feature type="compositionally biased region" description="Polar residues" evidence="1">
    <location>
        <begin position="22"/>
        <end position="40"/>
    </location>
</feature>
<protein>
    <submittedName>
        <fullName evidence="3">Polyprotein-like, putative</fullName>
    </submittedName>
</protein>
<dbReference type="EMBL" id="AC149491">
    <property type="protein sequence ID" value="ABD32333.1"/>
    <property type="molecule type" value="Genomic_DNA"/>
</dbReference>
<feature type="domain" description="Reverse transcriptase Ty1/copia-type" evidence="2">
    <location>
        <begin position="128"/>
        <end position="367"/>
    </location>
</feature>
<dbReference type="PANTHER" id="PTHR11439:SF498">
    <property type="entry name" value="DNAK FAMILY PROTEIN"/>
    <property type="match status" value="1"/>
</dbReference>
<dbReference type="SUPFAM" id="SSF56672">
    <property type="entry name" value="DNA/RNA polymerases"/>
    <property type="match status" value="1"/>
</dbReference>
<accession>Q2HU08</accession>
<gene>
    <name evidence="3" type="ORF">MtrDRAFT_AC149491g18v2</name>
</gene>
<sequence>MPEPPSFPLSSTILPNLSSDQTIHSTPRSTFNPSSTLRVSSRTKKSPSYLQDYICNPSTNSVSSANKSCILYPLSNFISHKHLSNSQHTFALSLVSHIEPKSYAEAIKSDCWKQAMQLELNALDQTGTWTVVDIPSQVKPIGCKWVCRIKYNDDGSIERYKARLVAKGYNQIEGLDYFDTFSPVAKITIVRLVIALASINHWFLHQLDVNNAFLHGDLQENVYKKIPPGLSTFKPNQVCKLSKSLYGLKQASRKWYEKLTTLLISNDYKQAASDASLFTKLTSETFTIILVYVDDIILAGNSLTEFHIIKNALHQAFKIKDLGILKYFLGLEVAHSHSGISLCQRKYCLDLLNDSGLLGSKPVSTPSDPSIKLHNDTSLLFPDISAYRRLIGRLIYLNTTRPDITFITQQLSQFLSKPTQTHYHATLRVLKYLKGSPGKGIFFPRASGLHIQGYTDADWVGCKDTRRSISGHCFFLGQSLICWRTKKQPTVSKSSSEAEYRAMASATCEMQWLLYLLRDLQVQCVQLPVLYCDNQSAMHIASNPVFHERTKHLEIDCHIVREKLQAGIFKLLPVTTHDQIGDSFTKALYLQPFSLLLSKLGMLDIYHPPTCGGILHSPDSDDQRHRNTKLMVQAT</sequence>
<dbReference type="CDD" id="cd09272">
    <property type="entry name" value="RNase_HI_RT_Ty1"/>
    <property type="match status" value="1"/>
</dbReference>
<dbReference type="AlphaFoldDB" id="Q2HU08"/>
<dbReference type="InterPro" id="IPR013103">
    <property type="entry name" value="RVT_2"/>
</dbReference>
<reference evidence="3" key="1">
    <citation type="submission" date="2004-06" db="EMBL/GenBank/DDBJ databases">
        <authorList>
            <person name="Town C.D."/>
        </authorList>
    </citation>
    <scope>NUCLEOTIDE SEQUENCE</scope>
</reference>
<organism evidence="3">
    <name type="scientific">Medicago truncatula</name>
    <name type="common">Barrel medic</name>
    <name type="synonym">Medicago tribuloides</name>
    <dbReference type="NCBI Taxonomy" id="3880"/>
    <lineage>
        <taxon>Eukaryota</taxon>
        <taxon>Viridiplantae</taxon>
        <taxon>Streptophyta</taxon>
        <taxon>Embryophyta</taxon>
        <taxon>Tracheophyta</taxon>
        <taxon>Spermatophyta</taxon>
        <taxon>Magnoliopsida</taxon>
        <taxon>eudicotyledons</taxon>
        <taxon>Gunneridae</taxon>
        <taxon>Pentapetalae</taxon>
        <taxon>rosids</taxon>
        <taxon>fabids</taxon>
        <taxon>Fabales</taxon>
        <taxon>Fabaceae</taxon>
        <taxon>Papilionoideae</taxon>
        <taxon>50 kb inversion clade</taxon>
        <taxon>NPAAA clade</taxon>
        <taxon>Hologalegina</taxon>
        <taxon>IRL clade</taxon>
        <taxon>Trifolieae</taxon>
        <taxon>Medicago</taxon>
    </lineage>
</organism>
<proteinExistence type="predicted"/>
<name>Q2HU08_MEDTR</name>
<dbReference type="InterPro" id="IPR043502">
    <property type="entry name" value="DNA/RNA_pol_sf"/>
</dbReference>
<evidence type="ECO:0000259" key="2">
    <source>
        <dbReference type="Pfam" id="PF07727"/>
    </source>
</evidence>
<evidence type="ECO:0000313" key="3">
    <source>
        <dbReference type="EMBL" id="ABD32333.1"/>
    </source>
</evidence>
<dbReference type="PANTHER" id="PTHR11439">
    <property type="entry name" value="GAG-POL-RELATED RETROTRANSPOSON"/>
    <property type="match status" value="1"/>
</dbReference>
<evidence type="ECO:0000256" key="1">
    <source>
        <dbReference type="SAM" id="MobiDB-lite"/>
    </source>
</evidence>
<dbReference type="Pfam" id="PF07727">
    <property type="entry name" value="RVT_2"/>
    <property type="match status" value="1"/>
</dbReference>
<feature type="region of interest" description="Disordered" evidence="1">
    <location>
        <begin position="22"/>
        <end position="43"/>
    </location>
</feature>
<reference evidence="3" key="2">
    <citation type="submission" date="2007-03" db="EMBL/GenBank/DDBJ databases">
        <authorList>
            <consortium name="The International Medicago Genome Annotation Group"/>
        </authorList>
    </citation>
    <scope>NUCLEOTIDE SEQUENCE</scope>
</reference>